<dbReference type="Proteomes" id="UP000019141">
    <property type="component" value="Unassembled WGS sequence"/>
</dbReference>
<dbReference type="AlphaFoldDB" id="W4LRB5"/>
<organism evidence="1 2">
    <name type="scientific">Entotheonella factor</name>
    <dbReference type="NCBI Taxonomy" id="1429438"/>
    <lineage>
        <taxon>Bacteria</taxon>
        <taxon>Pseudomonadati</taxon>
        <taxon>Nitrospinota/Tectimicrobiota group</taxon>
        <taxon>Candidatus Tectimicrobiota</taxon>
        <taxon>Candidatus Entotheonellia</taxon>
        <taxon>Candidatus Entotheonellales</taxon>
        <taxon>Candidatus Entotheonellaceae</taxon>
        <taxon>Candidatus Entotheonella</taxon>
    </lineage>
</organism>
<name>W4LRB5_ENTF1</name>
<evidence type="ECO:0000313" key="2">
    <source>
        <dbReference type="Proteomes" id="UP000019141"/>
    </source>
</evidence>
<evidence type="ECO:0000313" key="1">
    <source>
        <dbReference type="EMBL" id="ETX00523.1"/>
    </source>
</evidence>
<proteinExistence type="predicted"/>
<gene>
    <name evidence="1" type="ORF">ETSY1_10935</name>
</gene>
<evidence type="ECO:0008006" key="3">
    <source>
        <dbReference type="Google" id="ProtNLM"/>
    </source>
</evidence>
<keyword evidence="2" id="KW-1185">Reference proteome</keyword>
<comment type="caution">
    <text evidence="1">The sequence shown here is derived from an EMBL/GenBank/DDBJ whole genome shotgun (WGS) entry which is preliminary data.</text>
</comment>
<reference evidence="1 2" key="1">
    <citation type="journal article" date="2014" name="Nature">
        <title>An environmental bacterial taxon with a large and distinct metabolic repertoire.</title>
        <authorList>
            <person name="Wilson M.C."/>
            <person name="Mori T."/>
            <person name="Ruckert C."/>
            <person name="Uria A.R."/>
            <person name="Helf M.J."/>
            <person name="Takada K."/>
            <person name="Gernert C."/>
            <person name="Steffens U.A."/>
            <person name="Heycke N."/>
            <person name="Schmitt S."/>
            <person name="Rinke C."/>
            <person name="Helfrich E.J."/>
            <person name="Brachmann A.O."/>
            <person name="Gurgui C."/>
            <person name="Wakimoto T."/>
            <person name="Kracht M."/>
            <person name="Crusemann M."/>
            <person name="Hentschel U."/>
            <person name="Abe I."/>
            <person name="Matsunaga S."/>
            <person name="Kalinowski J."/>
            <person name="Takeyama H."/>
            <person name="Piel J."/>
        </authorList>
    </citation>
    <scope>NUCLEOTIDE SEQUENCE [LARGE SCALE GENOMIC DNA]</scope>
    <source>
        <strain evidence="2">TSY1</strain>
    </source>
</reference>
<dbReference type="EMBL" id="AZHW01000329">
    <property type="protein sequence ID" value="ETX00523.1"/>
    <property type="molecule type" value="Genomic_DNA"/>
</dbReference>
<protein>
    <recommendedName>
        <fullName evidence="3">SsuA/THI5-like domain-containing protein</fullName>
    </recommendedName>
</protein>
<sequence length="73" mass="7910">MLKPMVIEPVRAFNGMDVLVARDEGLFAAEGLDVQFASREPGDMRSTADGTLEQPVSAQGLIQKRGAARMYQA</sequence>
<dbReference type="HOGENOM" id="CLU_2697736_0_0_7"/>
<accession>W4LRB5</accession>